<dbReference type="InterPro" id="IPR006047">
    <property type="entry name" value="GH13_cat_dom"/>
</dbReference>
<dbReference type="SUPFAM" id="SSF51445">
    <property type="entry name" value="(Trans)glycosidases"/>
    <property type="match status" value="1"/>
</dbReference>
<accession>A0A558AV27</accession>
<dbReference type="Gene3D" id="3.20.20.80">
    <property type="entry name" value="Glycosidases"/>
    <property type="match status" value="1"/>
</dbReference>
<dbReference type="CDD" id="cd11333">
    <property type="entry name" value="AmyAc_SI_OligoGlu_DGase"/>
    <property type="match status" value="1"/>
</dbReference>
<evidence type="ECO:0000313" key="6">
    <source>
        <dbReference type="Proteomes" id="UP000315103"/>
    </source>
</evidence>
<comment type="caution">
    <text evidence="5">The sequence shown here is derived from an EMBL/GenBank/DDBJ whole genome shotgun (WGS) entry which is preliminary data.</text>
</comment>
<dbReference type="Proteomes" id="UP000315103">
    <property type="component" value="Unassembled WGS sequence"/>
</dbReference>
<keyword evidence="6" id="KW-1185">Reference proteome</keyword>
<dbReference type="Gene3D" id="2.60.40.1180">
    <property type="entry name" value="Golgi alpha-mannosidase II"/>
    <property type="match status" value="1"/>
</dbReference>
<dbReference type="InterPro" id="IPR056300">
    <property type="entry name" value="SusG-like_C"/>
</dbReference>
<organism evidence="5 6">
    <name type="scientific">Salinicoccus cyprini</name>
    <dbReference type="NCBI Taxonomy" id="2493691"/>
    <lineage>
        <taxon>Bacteria</taxon>
        <taxon>Bacillati</taxon>
        <taxon>Bacillota</taxon>
        <taxon>Bacilli</taxon>
        <taxon>Bacillales</taxon>
        <taxon>Staphylococcaceae</taxon>
        <taxon>Salinicoccus</taxon>
    </lineage>
</organism>
<reference evidence="5 6" key="1">
    <citation type="submission" date="2019-07" db="EMBL/GenBank/DDBJ databases">
        <title>Salinicoccus cyprini sp. nov., isolated from gastro-intestinal tract of mirror carp, Cyprinus carpio var. specularis, collected from Gobind Sagar Reservoir, Himachal Pradesh, India.</title>
        <authorList>
            <person name="Talwar C."/>
            <person name="Singh A.K."/>
            <person name="Lal R."/>
            <person name="Negi R.K."/>
        </authorList>
    </citation>
    <scope>NUCLEOTIDE SEQUENCE [LARGE SCALE GENOMIC DNA]</scope>
    <source>
        <strain evidence="5 6">CT19</strain>
    </source>
</reference>
<evidence type="ECO:0000256" key="2">
    <source>
        <dbReference type="ARBA" id="ARBA00022801"/>
    </source>
</evidence>
<dbReference type="SMART" id="SM00642">
    <property type="entry name" value="Aamy"/>
    <property type="match status" value="1"/>
</dbReference>
<gene>
    <name evidence="5" type="ORF">FO441_06535</name>
</gene>
<sequence>MMRHRKWWEDAIIYQIYPRSFKDSNGDGIGDINGIIEKLDYIESLGVNTVWINPMILSNQQDNGYDVINYTKVDPLFGTEEDGERLIKELKNRGIKIIFDFPLNHTSDQHPWFKEALKGKDNPYRNYYVWAESEEDRPYPNNWTAGFGGSAWSRVLNEDQYYLHLFMHSMPDLNWSHAPLRQEMAEVLNYWIEKGIDGFRLDAFIYMDIDQDFPEYPGEKGPGQGMNEHGNNIKDYLNEMNQAISHHEKEVFLVGEATSADADLTQWYTDQENDMVDKIITLQYFPENKEGMDRSVPESNQHLPLDPKKFKKVQKEFQEKGGADGGPILFWSNHDMPRSPHKYGNMATEHRDNSAKMMATLLYLQRGIPIIYNGEEIGMKNVAFGDPGNIADSGVMHFYQEAHQAGWEHKNIMHHINLTARDVSRGIMQWEDSEKVGFTDGVPWMLYNRESTYNVKDQEKDEDSILNFHRKLIELKKTELFQHGAYEMKETEETLYAYERTSGVERALIYCNFSESAKTVDIEEGWHAQQIALQNAGNGLEDGKLRLSPYGAVVLVKK</sequence>
<feature type="domain" description="Glycosyl hydrolase family 13 catalytic" evidence="4">
    <location>
        <begin position="15"/>
        <end position="425"/>
    </location>
</feature>
<dbReference type="EMBL" id="VMSJ01000002">
    <property type="protein sequence ID" value="TVT28066.1"/>
    <property type="molecule type" value="Genomic_DNA"/>
</dbReference>
<dbReference type="AlphaFoldDB" id="A0A558AV27"/>
<evidence type="ECO:0000256" key="3">
    <source>
        <dbReference type="ARBA" id="ARBA00023295"/>
    </source>
</evidence>
<comment type="similarity">
    <text evidence="1">Belongs to the glycosyl hydrolase 13 family.</text>
</comment>
<dbReference type="PANTHER" id="PTHR10357">
    <property type="entry name" value="ALPHA-AMYLASE FAMILY MEMBER"/>
    <property type="match status" value="1"/>
</dbReference>
<keyword evidence="3" id="KW-0326">Glycosidase</keyword>
<name>A0A558AV27_9STAP</name>
<dbReference type="Pfam" id="PF23915">
    <property type="entry name" value="SusG_C"/>
    <property type="match status" value="1"/>
</dbReference>
<keyword evidence="2" id="KW-0378">Hydrolase</keyword>
<dbReference type="GO" id="GO:0004556">
    <property type="term" value="F:alpha-amylase activity"/>
    <property type="evidence" value="ECO:0007669"/>
    <property type="project" value="TreeGrafter"/>
</dbReference>
<dbReference type="InterPro" id="IPR013780">
    <property type="entry name" value="Glyco_hydro_b"/>
</dbReference>
<dbReference type="SUPFAM" id="SSF51011">
    <property type="entry name" value="Glycosyl hydrolase domain"/>
    <property type="match status" value="1"/>
</dbReference>
<dbReference type="GO" id="GO:0009313">
    <property type="term" value="P:oligosaccharide catabolic process"/>
    <property type="evidence" value="ECO:0007669"/>
    <property type="project" value="TreeGrafter"/>
</dbReference>
<dbReference type="Gene3D" id="3.90.400.10">
    <property type="entry name" value="Oligo-1,6-glucosidase, Domain 2"/>
    <property type="match status" value="1"/>
</dbReference>
<dbReference type="OrthoDB" id="9805159at2"/>
<evidence type="ECO:0000313" key="5">
    <source>
        <dbReference type="EMBL" id="TVT28066.1"/>
    </source>
</evidence>
<protein>
    <submittedName>
        <fullName evidence="5">Alpha-glucosidase</fullName>
    </submittedName>
</protein>
<dbReference type="InterPro" id="IPR045857">
    <property type="entry name" value="O16G_dom_2"/>
</dbReference>
<proteinExistence type="inferred from homology"/>
<dbReference type="FunFam" id="3.90.400.10:FF:000002">
    <property type="entry name" value="Sucrose isomerase"/>
    <property type="match status" value="1"/>
</dbReference>
<dbReference type="InterPro" id="IPR017853">
    <property type="entry name" value="GH"/>
</dbReference>
<dbReference type="PANTHER" id="PTHR10357:SF179">
    <property type="entry name" value="NEUTRAL AND BASIC AMINO ACID TRANSPORT PROTEIN RBAT"/>
    <property type="match status" value="1"/>
</dbReference>
<dbReference type="Pfam" id="PF00128">
    <property type="entry name" value="Alpha-amylase"/>
    <property type="match status" value="1"/>
</dbReference>
<evidence type="ECO:0000256" key="1">
    <source>
        <dbReference type="ARBA" id="ARBA00008061"/>
    </source>
</evidence>
<evidence type="ECO:0000259" key="4">
    <source>
        <dbReference type="SMART" id="SM00642"/>
    </source>
</evidence>